<protein>
    <submittedName>
        <fullName evidence="3">Uncharacterized protein</fullName>
    </submittedName>
</protein>
<feature type="region of interest" description="Disordered" evidence="2">
    <location>
        <begin position="182"/>
        <end position="212"/>
    </location>
</feature>
<organism evidence="3 4">
    <name type="scientific">Prorocentrum cordatum</name>
    <dbReference type="NCBI Taxonomy" id="2364126"/>
    <lineage>
        <taxon>Eukaryota</taxon>
        <taxon>Sar</taxon>
        <taxon>Alveolata</taxon>
        <taxon>Dinophyceae</taxon>
        <taxon>Prorocentrales</taxon>
        <taxon>Prorocentraceae</taxon>
        <taxon>Prorocentrum</taxon>
    </lineage>
</organism>
<comment type="caution">
    <text evidence="3">The sequence shown here is derived from an EMBL/GenBank/DDBJ whole genome shotgun (WGS) entry which is preliminary data.</text>
</comment>
<name>A0ABN9XR66_9DINO</name>
<feature type="coiled-coil region" evidence="1">
    <location>
        <begin position="21"/>
        <end position="48"/>
    </location>
</feature>
<evidence type="ECO:0000313" key="3">
    <source>
        <dbReference type="EMBL" id="CAK0902458.1"/>
    </source>
</evidence>
<evidence type="ECO:0000256" key="2">
    <source>
        <dbReference type="SAM" id="MobiDB-lite"/>
    </source>
</evidence>
<dbReference type="Proteomes" id="UP001189429">
    <property type="component" value="Unassembled WGS sequence"/>
</dbReference>
<evidence type="ECO:0000313" key="4">
    <source>
        <dbReference type="Proteomes" id="UP001189429"/>
    </source>
</evidence>
<accession>A0ABN9XR66</accession>
<gene>
    <name evidence="3" type="ORF">PCOR1329_LOCUS79061</name>
</gene>
<sequence>SAAAVRAWAWPARRGRRLAARQAVEGRLAAALSRVAELEGELLRARAAPAAPACAPTADLEARIQAEVEQRLALIEPCIDHWVRTAVLEDEEVQERTAIVPSQPRPLVVGMNTAAHQFRVRAADIAKMNQKELNASQRGVRKAAKRPGARCATPWRQPLGRQGGPIQVGGRCARGPPLGAERASPWAACPSSDAVPPGAAKPGEADAHARLPGGAGPLGLRFSGCDFVAEEVEESVESVGGDDIVAGEVDESEERVGGDVGFCCGPSAPAAVGAPDAAVEAAGADPGGGRFRNPGGLGAFPIRDAIAWADVQEDGDNGRYGDVVDNVADREDGLLAHDARRRLRVLQRQAAGESQGAVVDDRDVMRPGWQAVDALAGSEIPPLSDELRAGLAWLREFLETRLADGCGLRRLAVRRGHVGDAAILDSPQELRARLNNHRRR</sequence>
<proteinExistence type="predicted"/>
<feature type="non-terminal residue" evidence="3">
    <location>
        <position position="1"/>
    </location>
</feature>
<keyword evidence="4" id="KW-1185">Reference proteome</keyword>
<dbReference type="EMBL" id="CAUYUJ010021071">
    <property type="protein sequence ID" value="CAK0902458.1"/>
    <property type="molecule type" value="Genomic_DNA"/>
</dbReference>
<keyword evidence="1" id="KW-0175">Coiled coil</keyword>
<feature type="compositionally biased region" description="Basic residues" evidence="2">
    <location>
        <begin position="139"/>
        <end position="148"/>
    </location>
</feature>
<evidence type="ECO:0000256" key="1">
    <source>
        <dbReference type="SAM" id="Coils"/>
    </source>
</evidence>
<feature type="region of interest" description="Disordered" evidence="2">
    <location>
        <begin position="133"/>
        <end position="168"/>
    </location>
</feature>
<reference evidence="3" key="1">
    <citation type="submission" date="2023-10" db="EMBL/GenBank/DDBJ databases">
        <authorList>
            <person name="Chen Y."/>
            <person name="Shah S."/>
            <person name="Dougan E. K."/>
            <person name="Thang M."/>
            <person name="Chan C."/>
        </authorList>
    </citation>
    <scope>NUCLEOTIDE SEQUENCE [LARGE SCALE GENOMIC DNA]</scope>
</reference>